<evidence type="ECO:0000313" key="2">
    <source>
        <dbReference type="Proteomes" id="UP001056429"/>
    </source>
</evidence>
<dbReference type="InterPro" id="IPR036388">
    <property type="entry name" value="WH-like_DNA-bd_sf"/>
</dbReference>
<dbReference type="RefSeq" id="WP_250861721.1">
    <property type="nucleotide sequence ID" value="NZ_JAGSOJ010000006.1"/>
</dbReference>
<dbReference type="EMBL" id="JAGSOJ010000006">
    <property type="protein sequence ID" value="MCM1992557.1"/>
    <property type="molecule type" value="Genomic_DNA"/>
</dbReference>
<name>A0A9J6PBV4_9CLOT</name>
<evidence type="ECO:0000313" key="1">
    <source>
        <dbReference type="EMBL" id="MCM1992557.1"/>
    </source>
</evidence>
<sequence>MSKITQFKGTICEKGYGLIAKSVMIDTNISIGAKALYSYICAYNGNDRGAFPTRERILKELKIGKDSLLKYRKELVENGYLIVEGKFKSNAYNIVTCTEKSDTKEQKQKGWYQEKKSLFNDFDQRAYNGINGQPTIKELEKMLLGWSNKYEKE</sequence>
<protein>
    <submittedName>
        <fullName evidence="1">Helix-turn-helix domain-containing protein</fullName>
    </submittedName>
</protein>
<accession>A0A9J6PBV4</accession>
<proteinExistence type="predicted"/>
<comment type="caution">
    <text evidence="1">The sequence shown here is derived from an EMBL/GenBank/DDBJ whole genome shotgun (WGS) entry which is preliminary data.</text>
</comment>
<organism evidence="1 2">
    <name type="scientific">Oceanirhabdus seepicola</name>
    <dbReference type="NCBI Taxonomy" id="2828781"/>
    <lineage>
        <taxon>Bacteria</taxon>
        <taxon>Bacillati</taxon>
        <taxon>Bacillota</taxon>
        <taxon>Clostridia</taxon>
        <taxon>Eubacteriales</taxon>
        <taxon>Clostridiaceae</taxon>
        <taxon>Oceanirhabdus</taxon>
    </lineage>
</organism>
<dbReference type="Proteomes" id="UP001056429">
    <property type="component" value="Unassembled WGS sequence"/>
</dbReference>
<gene>
    <name evidence="1" type="ORF">KDK92_22820</name>
</gene>
<keyword evidence="2" id="KW-1185">Reference proteome</keyword>
<reference evidence="1" key="1">
    <citation type="journal article" date="2021" name="mSystems">
        <title>Bacteria and Archaea Synergistically Convert Glycine Betaine to Biogenic Methane in the Formosa Cold Seep of the South China Sea.</title>
        <authorList>
            <person name="Li L."/>
            <person name="Zhang W."/>
            <person name="Zhang S."/>
            <person name="Song L."/>
            <person name="Sun Q."/>
            <person name="Zhang H."/>
            <person name="Xiang H."/>
            <person name="Dong X."/>
        </authorList>
    </citation>
    <scope>NUCLEOTIDE SEQUENCE</scope>
    <source>
        <strain evidence="1">ZWT</strain>
    </source>
</reference>
<dbReference type="Pfam" id="PF13730">
    <property type="entry name" value="HTH_36"/>
    <property type="match status" value="1"/>
</dbReference>
<reference evidence="1" key="2">
    <citation type="submission" date="2021-04" db="EMBL/GenBank/DDBJ databases">
        <authorList>
            <person name="Dong X."/>
        </authorList>
    </citation>
    <scope>NUCLEOTIDE SEQUENCE</scope>
    <source>
        <strain evidence="1">ZWT</strain>
    </source>
</reference>
<dbReference type="Gene3D" id="1.10.10.10">
    <property type="entry name" value="Winged helix-like DNA-binding domain superfamily/Winged helix DNA-binding domain"/>
    <property type="match status" value="1"/>
</dbReference>
<dbReference type="AlphaFoldDB" id="A0A9J6PBV4"/>